<dbReference type="GO" id="GO:0032447">
    <property type="term" value="P:protein urmylation"/>
    <property type="evidence" value="ECO:0007669"/>
    <property type="project" value="UniProtKB-UniRule"/>
</dbReference>
<proteinExistence type="inferred from homology"/>
<dbReference type="GO" id="GO:0005737">
    <property type="term" value="C:cytoplasm"/>
    <property type="evidence" value="ECO:0007669"/>
    <property type="project" value="UniProtKB-SubCell"/>
</dbReference>
<keyword evidence="2 3" id="KW-0819">tRNA processing</keyword>
<dbReference type="AlphaFoldDB" id="A0ABD0TPB8"/>
<dbReference type="InterPro" id="IPR014729">
    <property type="entry name" value="Rossmann-like_a/b/a_fold"/>
</dbReference>
<keyword evidence="1 3" id="KW-0963">Cytoplasm</keyword>
<dbReference type="PANTHER" id="PTHR20882:SF14">
    <property type="entry name" value="CYTOPLASMIC TRNA 2-THIOLATION PROTEIN 2"/>
    <property type="match status" value="1"/>
</dbReference>
<dbReference type="Gene3D" id="3.40.50.620">
    <property type="entry name" value="HUPs"/>
    <property type="match status" value="1"/>
</dbReference>
<evidence type="ECO:0000256" key="2">
    <source>
        <dbReference type="ARBA" id="ARBA00022694"/>
    </source>
</evidence>
<dbReference type="GO" id="GO:0002098">
    <property type="term" value="P:tRNA wobble uridine modification"/>
    <property type="evidence" value="ECO:0007669"/>
    <property type="project" value="UniProtKB-UniRule"/>
</dbReference>
<dbReference type="InterPro" id="IPR019407">
    <property type="entry name" value="CTU2"/>
</dbReference>
<comment type="pathway">
    <text evidence="3">tRNA modification; 5-methoxycarbonylmethyl-2-thiouridine-tRNA biosynthesis.</text>
</comment>
<reference evidence="4 5" key="1">
    <citation type="submission" date="2024-06" db="EMBL/GenBank/DDBJ databases">
        <title>A chromosome-level genome assembly of beet webworm, Loxostege sticticalis.</title>
        <authorList>
            <person name="Zhang Y."/>
        </authorList>
    </citation>
    <scope>NUCLEOTIDE SEQUENCE [LARGE SCALE GENOMIC DNA]</scope>
    <source>
        <strain evidence="4">AQ028</strain>
        <tissue evidence="4">Male pupae</tissue>
    </source>
</reference>
<accession>A0ABD0TPB8</accession>
<dbReference type="GO" id="GO:0016779">
    <property type="term" value="F:nucleotidyltransferase activity"/>
    <property type="evidence" value="ECO:0007669"/>
    <property type="project" value="UniProtKB-UniRule"/>
</dbReference>
<evidence type="ECO:0000313" key="5">
    <source>
        <dbReference type="Proteomes" id="UP001549921"/>
    </source>
</evidence>
<dbReference type="EMBL" id="JBEDNZ010000002">
    <property type="protein sequence ID" value="KAL0851192.1"/>
    <property type="molecule type" value="Genomic_DNA"/>
</dbReference>
<protein>
    <recommendedName>
        <fullName evidence="3">Cytoplasmic tRNA 2-thiolation protein 2</fullName>
    </recommendedName>
</protein>
<comment type="caution">
    <text evidence="4">The sequence shown here is derived from an EMBL/GenBank/DDBJ whole genome shotgun (WGS) entry which is preliminary data.</text>
</comment>
<name>A0ABD0TPB8_LOXSC</name>
<comment type="function">
    <text evidence="3">Plays a central role in 2-thiolation of mcm(5)S(2)U at tRNA wobble positions of tRNA(Lys), tRNA(Glu) and tRNA(Gln). May act by forming a heterodimer with NCS6/CTU1 that ligates sulfur from thiocarboxylated URM1 onto the uridine of tRNAs at wobble position.</text>
</comment>
<organism evidence="4 5">
    <name type="scientific">Loxostege sticticalis</name>
    <name type="common">Beet webworm moth</name>
    <dbReference type="NCBI Taxonomy" id="481309"/>
    <lineage>
        <taxon>Eukaryota</taxon>
        <taxon>Metazoa</taxon>
        <taxon>Ecdysozoa</taxon>
        <taxon>Arthropoda</taxon>
        <taxon>Hexapoda</taxon>
        <taxon>Insecta</taxon>
        <taxon>Pterygota</taxon>
        <taxon>Neoptera</taxon>
        <taxon>Endopterygota</taxon>
        <taxon>Lepidoptera</taxon>
        <taxon>Glossata</taxon>
        <taxon>Ditrysia</taxon>
        <taxon>Pyraloidea</taxon>
        <taxon>Crambidae</taxon>
        <taxon>Pyraustinae</taxon>
        <taxon>Loxostege</taxon>
    </lineage>
</organism>
<dbReference type="Pfam" id="PF10288">
    <property type="entry name" value="CTU2"/>
    <property type="match status" value="1"/>
</dbReference>
<evidence type="ECO:0000256" key="1">
    <source>
        <dbReference type="ARBA" id="ARBA00022490"/>
    </source>
</evidence>
<comment type="similarity">
    <text evidence="3">Belongs to the CTU2/NCS2 family.</text>
</comment>
<dbReference type="SUPFAM" id="SSF52402">
    <property type="entry name" value="Adenine nucleotide alpha hydrolases-like"/>
    <property type="match status" value="1"/>
</dbReference>
<dbReference type="GO" id="GO:0034227">
    <property type="term" value="P:tRNA thio-modification"/>
    <property type="evidence" value="ECO:0007669"/>
    <property type="project" value="UniProtKB-UniRule"/>
</dbReference>
<evidence type="ECO:0000256" key="3">
    <source>
        <dbReference type="HAMAP-Rule" id="MF_03054"/>
    </source>
</evidence>
<dbReference type="HAMAP" id="MF_03054">
    <property type="entry name" value="CTU2"/>
    <property type="match status" value="1"/>
</dbReference>
<dbReference type="PANTHER" id="PTHR20882">
    <property type="entry name" value="CYTOPLASMIC TRNA 2-THIOLATION PROTEIN 2"/>
    <property type="match status" value="1"/>
</dbReference>
<sequence length="375" mass="42540">MFNCKKCDNPGNIILRKKDSYCTECFKTNINHKFRACIGKNKILAKNENVLICLSGGQCSTVLLDLIKNGISLDNHKKLWITPVFFHLMGMRKENDDELIANALIKQCNHYDFNLYIGHISEYLLKNNNVQEINTLPQENNTLINKFNDLLSSMSVSSRNDFLSKVHREMYVHFAKLLQCKYIFSGETLGTLASNLLTNLTIGRGSQVQYDVGFCDNRNEVRIIRPMKDISQEEIDQYIKINQLSPASCISNNQENCLQTIIKNFVTDLQENYQATISTVCKTADKIGVGMKQCNKCKVCESDIGENSNKLSALEATNYSSSVSVGQQQLTSDSENFAHAMFPYINQSLCYTCSKMFSEMDDSNDVNLKHILLNK</sequence>
<comment type="subcellular location">
    <subcellularLocation>
        <location evidence="3">Cytoplasm</location>
    </subcellularLocation>
</comment>
<evidence type="ECO:0000313" key="4">
    <source>
        <dbReference type="EMBL" id="KAL0851192.1"/>
    </source>
</evidence>
<gene>
    <name evidence="4" type="ORF">ABMA28_007042</name>
</gene>
<dbReference type="Proteomes" id="UP001549921">
    <property type="component" value="Unassembled WGS sequence"/>
</dbReference>